<evidence type="ECO:0000256" key="1">
    <source>
        <dbReference type="ARBA" id="ARBA00007957"/>
    </source>
</evidence>
<dbReference type="Pfam" id="PF01475">
    <property type="entry name" value="FUR"/>
    <property type="match status" value="1"/>
</dbReference>
<dbReference type="SUPFAM" id="SSF46785">
    <property type="entry name" value="Winged helix' DNA-binding domain"/>
    <property type="match status" value="1"/>
</dbReference>
<reference evidence="7 8" key="1">
    <citation type="submission" date="2023-02" db="EMBL/GenBank/DDBJ databases">
        <title>Genome sequence of Lentisphaera profundi SAORIC-696.</title>
        <authorList>
            <person name="Kim e."/>
            <person name="Cho J.-C."/>
            <person name="Choi A."/>
            <person name="Kang I."/>
        </authorList>
    </citation>
    <scope>NUCLEOTIDE SEQUENCE [LARGE SCALE GENOMIC DNA]</scope>
    <source>
        <strain evidence="7 8">SAORIC-696</strain>
    </source>
</reference>
<dbReference type="InterPro" id="IPR036388">
    <property type="entry name" value="WH-like_DNA-bd_sf"/>
</dbReference>
<evidence type="ECO:0000256" key="2">
    <source>
        <dbReference type="ARBA" id="ARBA00022491"/>
    </source>
</evidence>
<keyword evidence="2" id="KW-0678">Repressor</keyword>
<dbReference type="PANTHER" id="PTHR33202:SF22">
    <property type="entry name" value="HYDROGEN PEROXIDE SENSITIVE REPRESSOR"/>
    <property type="match status" value="1"/>
</dbReference>
<keyword evidence="5" id="KW-0238">DNA-binding</keyword>
<proteinExistence type="inferred from homology"/>
<evidence type="ECO:0000256" key="6">
    <source>
        <dbReference type="ARBA" id="ARBA00023163"/>
    </source>
</evidence>
<dbReference type="InterPro" id="IPR002481">
    <property type="entry name" value="FUR"/>
</dbReference>
<keyword evidence="6" id="KW-0804">Transcription</keyword>
<comment type="similarity">
    <text evidence="1">Belongs to the Fur family.</text>
</comment>
<dbReference type="InterPro" id="IPR043135">
    <property type="entry name" value="Fur_C"/>
</dbReference>
<evidence type="ECO:0000256" key="5">
    <source>
        <dbReference type="ARBA" id="ARBA00023125"/>
    </source>
</evidence>
<protein>
    <submittedName>
        <fullName evidence="7">Transcriptional repressor</fullName>
    </submittedName>
</protein>
<dbReference type="Gene3D" id="1.10.10.10">
    <property type="entry name" value="Winged helix-like DNA-binding domain superfamily/Winged helix DNA-binding domain"/>
    <property type="match status" value="1"/>
</dbReference>
<evidence type="ECO:0000256" key="4">
    <source>
        <dbReference type="ARBA" id="ARBA00023015"/>
    </source>
</evidence>
<dbReference type="CDD" id="cd07153">
    <property type="entry name" value="Fur_like"/>
    <property type="match status" value="1"/>
</dbReference>
<dbReference type="InterPro" id="IPR036390">
    <property type="entry name" value="WH_DNA-bd_sf"/>
</dbReference>
<evidence type="ECO:0000256" key="3">
    <source>
        <dbReference type="ARBA" id="ARBA00022833"/>
    </source>
</evidence>
<evidence type="ECO:0000313" key="7">
    <source>
        <dbReference type="EMBL" id="WDE98139.1"/>
    </source>
</evidence>
<dbReference type="Gene3D" id="3.30.1490.190">
    <property type="match status" value="1"/>
</dbReference>
<organism evidence="7 8">
    <name type="scientific">Lentisphaera profundi</name>
    <dbReference type="NCBI Taxonomy" id="1658616"/>
    <lineage>
        <taxon>Bacteria</taxon>
        <taxon>Pseudomonadati</taxon>
        <taxon>Lentisphaerota</taxon>
        <taxon>Lentisphaeria</taxon>
        <taxon>Lentisphaerales</taxon>
        <taxon>Lentisphaeraceae</taxon>
        <taxon>Lentisphaera</taxon>
    </lineage>
</organism>
<evidence type="ECO:0000313" key="8">
    <source>
        <dbReference type="Proteomes" id="UP001214250"/>
    </source>
</evidence>
<gene>
    <name evidence="7" type="ORF">PQO03_20170</name>
</gene>
<dbReference type="PANTHER" id="PTHR33202">
    <property type="entry name" value="ZINC UPTAKE REGULATION PROTEIN"/>
    <property type="match status" value="1"/>
</dbReference>
<keyword evidence="8" id="KW-1185">Reference proteome</keyword>
<accession>A0ABY7VZJ8</accession>
<keyword evidence="3" id="KW-0862">Zinc</keyword>
<name>A0ABY7VZJ8_9BACT</name>
<dbReference type="EMBL" id="CP117812">
    <property type="protein sequence ID" value="WDE98139.1"/>
    <property type="molecule type" value="Genomic_DNA"/>
</dbReference>
<keyword evidence="4" id="KW-0805">Transcription regulation</keyword>
<dbReference type="Proteomes" id="UP001214250">
    <property type="component" value="Chromosome 2"/>
</dbReference>
<dbReference type="RefSeq" id="WP_274152939.1">
    <property type="nucleotide sequence ID" value="NZ_CP117812.1"/>
</dbReference>
<sequence length="132" mass="15024">MKNNQIGLRKTKQRELVLGVISSAPGPVSVNEIVLLLEQCSHNIGIATIYRTVNLLMDNELIQCVRLQDAIQRYEPTNIPHHHHFHCKQCDKVYDLEGCYLHLDNPILKEGHQVSSHEITFRGICKDCGKKA</sequence>